<name>A0A365UA37_9RHOB</name>
<sequence>MADITAHSTTAGRRSGFRAVLAAIGEFFETAAASNRRVRQVQYLQSLSDAELAKRGIKREEIVHRVFSDLYYV</sequence>
<accession>A0A365UA37</accession>
<dbReference type="EMBL" id="QNTQ01000006">
    <property type="protein sequence ID" value="RBI85890.1"/>
    <property type="molecule type" value="Genomic_DNA"/>
</dbReference>
<evidence type="ECO:0000313" key="2">
    <source>
        <dbReference type="Proteomes" id="UP000253370"/>
    </source>
</evidence>
<proteinExistence type="predicted"/>
<dbReference type="OrthoDB" id="7867799at2"/>
<dbReference type="RefSeq" id="WP_113289149.1">
    <property type="nucleotide sequence ID" value="NZ_QNTQ01000006.1"/>
</dbReference>
<dbReference type="AlphaFoldDB" id="A0A365UA37"/>
<evidence type="ECO:0000313" key="1">
    <source>
        <dbReference type="EMBL" id="RBI85890.1"/>
    </source>
</evidence>
<reference evidence="1 2" key="1">
    <citation type="submission" date="2018-07" db="EMBL/GenBank/DDBJ databases">
        <title>Rhodosalinus sp. strain E84T genomic sequence and assembly.</title>
        <authorList>
            <person name="Liu Z.-W."/>
            <person name="Lu D.-C."/>
        </authorList>
    </citation>
    <scope>NUCLEOTIDE SEQUENCE [LARGE SCALE GENOMIC DNA]</scope>
    <source>
        <strain evidence="1 2">E84</strain>
    </source>
</reference>
<gene>
    <name evidence="1" type="ORF">DRV85_09235</name>
</gene>
<keyword evidence="2" id="KW-1185">Reference proteome</keyword>
<protein>
    <submittedName>
        <fullName evidence="1">DUF1127 domain-containing protein</fullName>
    </submittedName>
</protein>
<organism evidence="1 2">
    <name type="scientific">Rhodosalinus halophilus</name>
    <dbReference type="NCBI Taxonomy" id="2259333"/>
    <lineage>
        <taxon>Bacteria</taxon>
        <taxon>Pseudomonadati</taxon>
        <taxon>Pseudomonadota</taxon>
        <taxon>Alphaproteobacteria</taxon>
        <taxon>Rhodobacterales</taxon>
        <taxon>Paracoccaceae</taxon>
        <taxon>Rhodosalinus</taxon>
    </lineage>
</organism>
<comment type="caution">
    <text evidence="1">The sequence shown here is derived from an EMBL/GenBank/DDBJ whole genome shotgun (WGS) entry which is preliminary data.</text>
</comment>
<dbReference type="Proteomes" id="UP000253370">
    <property type="component" value="Unassembled WGS sequence"/>
</dbReference>